<dbReference type="GO" id="GO:0006535">
    <property type="term" value="P:cysteine biosynthetic process from serine"/>
    <property type="evidence" value="ECO:0007669"/>
    <property type="project" value="InterPro"/>
</dbReference>
<dbReference type="EMBL" id="GG662443">
    <property type="protein sequence ID" value="EAS04622.1"/>
    <property type="molecule type" value="Genomic_DNA"/>
</dbReference>
<dbReference type="AlphaFoldDB" id="I7MIP3"/>
<evidence type="ECO:0000259" key="4">
    <source>
        <dbReference type="Pfam" id="PF00291"/>
    </source>
</evidence>
<dbReference type="STRING" id="312017.I7MIP3"/>
<dbReference type="HOGENOM" id="CLU_021018_1_0_1"/>
<comment type="cofactor">
    <cofactor evidence="1">
        <name>pyridoxal 5'-phosphate</name>
        <dbReference type="ChEBI" id="CHEBI:597326"/>
    </cofactor>
</comment>
<dbReference type="Pfam" id="PF00291">
    <property type="entry name" value="PALP"/>
    <property type="match status" value="1"/>
</dbReference>
<dbReference type="RefSeq" id="XP_001024867.1">
    <property type="nucleotide sequence ID" value="XM_001024867.1"/>
</dbReference>
<dbReference type="InterPro" id="IPR001926">
    <property type="entry name" value="TrpB-like_PALP"/>
</dbReference>
<dbReference type="InterPro" id="IPR001216">
    <property type="entry name" value="P-phosphate_BS"/>
</dbReference>
<evidence type="ECO:0000256" key="2">
    <source>
        <dbReference type="ARBA" id="ARBA00007103"/>
    </source>
</evidence>
<dbReference type="CDD" id="cd01561">
    <property type="entry name" value="CBS_like"/>
    <property type="match status" value="1"/>
</dbReference>
<dbReference type="eggNOG" id="KOG1481">
    <property type="taxonomic scope" value="Eukaryota"/>
</dbReference>
<dbReference type="FunFam" id="3.40.50.1100:FF:000003">
    <property type="entry name" value="Cystathionine beta-synthase"/>
    <property type="match status" value="1"/>
</dbReference>
<keyword evidence="3" id="KW-0663">Pyridoxal phosphate</keyword>
<dbReference type="SUPFAM" id="SSF53686">
    <property type="entry name" value="Tryptophan synthase beta subunit-like PLP-dependent enzymes"/>
    <property type="match status" value="1"/>
</dbReference>
<feature type="domain" description="Tryptophan synthase beta chain-like PALP" evidence="4">
    <location>
        <begin position="9"/>
        <end position="307"/>
    </location>
</feature>
<dbReference type="Gene3D" id="3.40.50.1100">
    <property type="match status" value="2"/>
</dbReference>
<dbReference type="SMR" id="I7MIP3"/>
<dbReference type="OrthoDB" id="10259545at2759"/>
<organism evidence="5 6">
    <name type="scientific">Tetrahymena thermophila (strain SB210)</name>
    <dbReference type="NCBI Taxonomy" id="312017"/>
    <lineage>
        <taxon>Eukaryota</taxon>
        <taxon>Sar</taxon>
        <taxon>Alveolata</taxon>
        <taxon>Ciliophora</taxon>
        <taxon>Intramacronucleata</taxon>
        <taxon>Oligohymenophorea</taxon>
        <taxon>Hymenostomatida</taxon>
        <taxon>Tetrahymenina</taxon>
        <taxon>Tetrahymenidae</taxon>
        <taxon>Tetrahymena</taxon>
    </lineage>
</organism>
<protein>
    <submittedName>
        <fullName evidence="5">Cystathionine beta-synthase</fullName>
    </submittedName>
</protein>
<keyword evidence="6" id="KW-1185">Reference proteome</keyword>
<dbReference type="InParanoid" id="I7MIP3"/>
<name>I7MIP3_TETTS</name>
<evidence type="ECO:0000313" key="6">
    <source>
        <dbReference type="Proteomes" id="UP000009168"/>
    </source>
</evidence>
<reference evidence="6" key="1">
    <citation type="journal article" date="2006" name="PLoS Biol.">
        <title>Macronuclear genome sequence of the ciliate Tetrahymena thermophila, a model eukaryote.</title>
        <authorList>
            <person name="Eisen J.A."/>
            <person name="Coyne R.S."/>
            <person name="Wu M."/>
            <person name="Wu D."/>
            <person name="Thiagarajan M."/>
            <person name="Wortman J.R."/>
            <person name="Badger J.H."/>
            <person name="Ren Q."/>
            <person name="Amedeo P."/>
            <person name="Jones K.M."/>
            <person name="Tallon L.J."/>
            <person name="Delcher A.L."/>
            <person name="Salzberg S.L."/>
            <person name="Silva J.C."/>
            <person name="Haas B.J."/>
            <person name="Majoros W.H."/>
            <person name="Farzad M."/>
            <person name="Carlton J.M."/>
            <person name="Smith R.K. Jr."/>
            <person name="Garg J."/>
            <person name="Pearlman R.E."/>
            <person name="Karrer K.M."/>
            <person name="Sun L."/>
            <person name="Manning G."/>
            <person name="Elde N.C."/>
            <person name="Turkewitz A.P."/>
            <person name="Asai D.J."/>
            <person name="Wilkes D.E."/>
            <person name="Wang Y."/>
            <person name="Cai H."/>
            <person name="Collins K."/>
            <person name="Stewart B.A."/>
            <person name="Lee S.R."/>
            <person name="Wilamowska K."/>
            <person name="Weinberg Z."/>
            <person name="Ruzzo W.L."/>
            <person name="Wloga D."/>
            <person name="Gaertig J."/>
            <person name="Frankel J."/>
            <person name="Tsao C.-C."/>
            <person name="Gorovsky M.A."/>
            <person name="Keeling P.J."/>
            <person name="Waller R.F."/>
            <person name="Patron N.J."/>
            <person name="Cherry J.M."/>
            <person name="Stover N.A."/>
            <person name="Krieger C.J."/>
            <person name="del Toro C."/>
            <person name="Ryder H.F."/>
            <person name="Williamson S.C."/>
            <person name="Barbeau R.A."/>
            <person name="Hamilton E.P."/>
            <person name="Orias E."/>
        </authorList>
    </citation>
    <scope>NUCLEOTIDE SEQUENCE [LARGE SCALE GENOMIC DNA]</scope>
    <source>
        <strain evidence="6">SB210</strain>
    </source>
</reference>
<dbReference type="InterPro" id="IPR050214">
    <property type="entry name" value="Cys_Synth/Cystath_Beta-Synth"/>
</dbReference>
<dbReference type="PANTHER" id="PTHR10314">
    <property type="entry name" value="CYSTATHIONINE BETA-SYNTHASE"/>
    <property type="match status" value="1"/>
</dbReference>
<proteinExistence type="inferred from homology"/>
<comment type="similarity">
    <text evidence="2">Belongs to the cysteine synthase/cystathionine beta-synthase family.</text>
</comment>
<dbReference type="Proteomes" id="UP000009168">
    <property type="component" value="Unassembled WGS sequence"/>
</dbReference>
<dbReference type="KEGG" id="tet:TTHERM_00239430"/>
<gene>
    <name evidence="5" type="ORF">TTHERM_00239430</name>
</gene>
<evidence type="ECO:0000256" key="3">
    <source>
        <dbReference type="ARBA" id="ARBA00022898"/>
    </source>
</evidence>
<sequence length="340" mass="37215">MRQRNGDTIEQMIGNTGLIELKKINPYREKGIKIYVKAEYMNPTGSIKDRIAKYIFDTAESEGKLRKGMTVVAASSGNTACSVAFIAAQRGYKCKVITNTKCSKEKQDAPKAFGAEVIVGPSNVSADSPDHYMNMATNMCKANPDYYDIDQYDNPLNPLAYYNSLGPEIWNQTSGNIDYFVAAGSTGGTISGTSKYLKEVSEGRVQTVLADPYGSVFYQYWKTRELITPGKFQVEGVGKDTIPLAMDIDLIDQCVQMDDKTAFETCYKLTKFEGLMVGGSSGLNVAAALKLASTLDGPATIVTVCPDAGVKYLSKIYSQAWLEQNGFEGINNPQLEDIKQ</sequence>
<dbReference type="OMA" id="IPGAMDF"/>
<dbReference type="InterPro" id="IPR036052">
    <property type="entry name" value="TrpB-like_PALP_sf"/>
</dbReference>
<dbReference type="PROSITE" id="PS00901">
    <property type="entry name" value="CYS_SYNTHASE"/>
    <property type="match status" value="1"/>
</dbReference>
<dbReference type="GeneID" id="7828322"/>
<evidence type="ECO:0000313" key="5">
    <source>
        <dbReference type="EMBL" id="EAS04622.1"/>
    </source>
</evidence>
<evidence type="ECO:0000256" key="1">
    <source>
        <dbReference type="ARBA" id="ARBA00001933"/>
    </source>
</evidence>
<accession>I7MIP3</accession>